<dbReference type="Pfam" id="PF12680">
    <property type="entry name" value="SnoaL_2"/>
    <property type="match status" value="1"/>
</dbReference>
<dbReference type="Proteomes" id="UP000002735">
    <property type="component" value="Chromosome"/>
</dbReference>
<feature type="domain" description="SnoaL-like" evidence="1">
    <location>
        <begin position="13"/>
        <end position="110"/>
    </location>
</feature>
<dbReference type="OrthoDB" id="6563637at2"/>
<evidence type="ECO:0000313" key="2">
    <source>
        <dbReference type="EMBL" id="ACT08464.1"/>
    </source>
</evidence>
<dbReference type="Gene3D" id="3.10.450.50">
    <property type="match status" value="1"/>
</dbReference>
<proteinExistence type="predicted"/>
<dbReference type="eggNOG" id="ENOG50337TU">
    <property type="taxonomic scope" value="Bacteria"/>
</dbReference>
<evidence type="ECO:0000259" key="1">
    <source>
        <dbReference type="Pfam" id="PF12680"/>
    </source>
</evidence>
<dbReference type="HOGENOM" id="CLU_2023052_0_0_6"/>
<dbReference type="SUPFAM" id="SSF54427">
    <property type="entry name" value="NTF2-like"/>
    <property type="match status" value="1"/>
</dbReference>
<name>C6CLG1_DICC1</name>
<dbReference type="KEGG" id="dze:Dd1591_3656"/>
<accession>C6CLG1</accession>
<dbReference type="AlphaFoldDB" id="C6CLG1"/>
<protein>
    <recommendedName>
        <fullName evidence="1">SnoaL-like domain-containing protein</fullName>
    </recommendedName>
</protein>
<dbReference type="InterPro" id="IPR037401">
    <property type="entry name" value="SnoaL-like"/>
</dbReference>
<organism evidence="2 3">
    <name type="scientific">Dickeya chrysanthemi (strain Ech1591)</name>
    <name type="common">Dickeya zeae (strain Ech1591)</name>
    <dbReference type="NCBI Taxonomy" id="561229"/>
    <lineage>
        <taxon>Bacteria</taxon>
        <taxon>Pseudomonadati</taxon>
        <taxon>Pseudomonadota</taxon>
        <taxon>Gammaproteobacteria</taxon>
        <taxon>Enterobacterales</taxon>
        <taxon>Pectobacteriaceae</taxon>
        <taxon>Dickeya</taxon>
    </lineage>
</organism>
<gene>
    <name evidence="2" type="ordered locus">Dd1591_3656</name>
</gene>
<sequence>MSSEYEGRVRLVCEKFRTLDMNKIETCFTDDVIVHYNQLAPIYGKNMLLDFLTPRYRLLMDYQLEKQIIVTEGNRVCVDVRAEYINKETGKRYKSKIFEILTFHGEAISQWDYVGHSEEIIS</sequence>
<evidence type="ECO:0000313" key="3">
    <source>
        <dbReference type="Proteomes" id="UP000002735"/>
    </source>
</evidence>
<dbReference type="EMBL" id="CP001655">
    <property type="protein sequence ID" value="ACT08464.1"/>
    <property type="molecule type" value="Genomic_DNA"/>
</dbReference>
<dbReference type="InterPro" id="IPR032710">
    <property type="entry name" value="NTF2-like_dom_sf"/>
</dbReference>
<reference evidence="2 3" key="1">
    <citation type="submission" date="2009-06" db="EMBL/GenBank/DDBJ databases">
        <title>Complete sequence of Dickeya zeae Ech1591.</title>
        <authorList>
            <consortium name="US DOE Joint Genome Institute"/>
            <person name="Lucas S."/>
            <person name="Copeland A."/>
            <person name="Lapidus A."/>
            <person name="Glavina del Rio T."/>
            <person name="Tice H."/>
            <person name="Bruce D."/>
            <person name="Goodwin L."/>
            <person name="Pitluck S."/>
            <person name="Chertkov O."/>
            <person name="Brettin T."/>
            <person name="Detter J.C."/>
            <person name="Han C."/>
            <person name="Larimer F."/>
            <person name="Land M."/>
            <person name="Hauser L."/>
            <person name="Kyrpides N."/>
            <person name="Ovchinnikova G."/>
            <person name="Balakrishnan V."/>
            <person name="Glasner J."/>
            <person name="Perna N.T."/>
        </authorList>
    </citation>
    <scope>NUCLEOTIDE SEQUENCE [LARGE SCALE GENOMIC DNA]</scope>
    <source>
        <strain evidence="2 3">Ech1591</strain>
    </source>
</reference>
<dbReference type="STRING" id="561229.Dd1591_3656"/>
<dbReference type="RefSeq" id="WP_015847979.1">
    <property type="nucleotide sequence ID" value="NC_012912.1"/>
</dbReference>
<dbReference type="GeneID" id="45081695"/>